<dbReference type="GO" id="GO:0032298">
    <property type="term" value="P:positive regulation of DNA-templated DNA replication initiation"/>
    <property type="evidence" value="ECO:0007669"/>
    <property type="project" value="TreeGrafter"/>
</dbReference>
<dbReference type="InterPro" id="IPR007459">
    <property type="entry name" value="DNA_pol3_chi"/>
</dbReference>
<reference evidence="2" key="1">
    <citation type="submission" date="2016-10" db="EMBL/GenBank/DDBJ databases">
        <authorList>
            <person name="Varghese N."/>
            <person name="Submissions S."/>
        </authorList>
    </citation>
    <scope>NUCLEOTIDE SEQUENCE [LARGE SCALE GENOMIC DNA]</scope>
    <source>
        <strain evidence="2">KCTC 32247</strain>
    </source>
</reference>
<organism evidence="1 2">
    <name type="scientific">Pseudomonas oryzae</name>
    <dbReference type="NCBI Taxonomy" id="1392877"/>
    <lineage>
        <taxon>Bacteria</taxon>
        <taxon>Pseudomonadati</taxon>
        <taxon>Pseudomonadota</taxon>
        <taxon>Gammaproteobacteria</taxon>
        <taxon>Pseudomonadales</taxon>
        <taxon>Pseudomonadaceae</taxon>
        <taxon>Pseudomonas</taxon>
    </lineage>
</organism>
<protein>
    <submittedName>
        <fullName evidence="1">DNA polymerase III, chi subunit</fullName>
    </submittedName>
</protein>
<gene>
    <name evidence="1" type="ORF">SAMN05216221_0025</name>
</gene>
<dbReference type="EMBL" id="LT629751">
    <property type="protein sequence ID" value="SDR70081.1"/>
    <property type="molecule type" value="Genomic_DNA"/>
</dbReference>
<dbReference type="PANTHER" id="PTHR38767:SF1">
    <property type="entry name" value="DNA POLYMERASE III SUBUNIT CHI"/>
    <property type="match status" value="1"/>
</dbReference>
<dbReference type="Proteomes" id="UP000243359">
    <property type="component" value="Chromosome I"/>
</dbReference>
<evidence type="ECO:0000313" key="1">
    <source>
        <dbReference type="EMBL" id="SDR70081.1"/>
    </source>
</evidence>
<dbReference type="InterPro" id="IPR036768">
    <property type="entry name" value="PolIII_chi_sf"/>
</dbReference>
<dbReference type="PANTHER" id="PTHR38767">
    <property type="entry name" value="DNA POLYMERASE III SUBUNIT CHI"/>
    <property type="match status" value="1"/>
</dbReference>
<dbReference type="SUPFAM" id="SSF102400">
    <property type="entry name" value="DNA polymerase III chi subunit"/>
    <property type="match status" value="1"/>
</dbReference>
<dbReference type="GO" id="GO:0003887">
    <property type="term" value="F:DNA-directed DNA polymerase activity"/>
    <property type="evidence" value="ECO:0007669"/>
    <property type="project" value="InterPro"/>
</dbReference>
<keyword evidence="2" id="KW-1185">Reference proteome</keyword>
<dbReference type="Pfam" id="PF04364">
    <property type="entry name" value="DNA_pol3_chi"/>
    <property type="match status" value="1"/>
</dbReference>
<dbReference type="GO" id="GO:0006260">
    <property type="term" value="P:DNA replication"/>
    <property type="evidence" value="ECO:0007669"/>
    <property type="project" value="InterPro"/>
</dbReference>
<evidence type="ECO:0000313" key="2">
    <source>
        <dbReference type="Proteomes" id="UP000243359"/>
    </source>
</evidence>
<proteinExistence type="predicted"/>
<dbReference type="Gene3D" id="3.40.50.10110">
    <property type="entry name" value="DNA polymerase III subunit chi"/>
    <property type="match status" value="1"/>
</dbReference>
<dbReference type="AlphaFoldDB" id="A0A1H1L670"/>
<dbReference type="GO" id="GO:0003677">
    <property type="term" value="F:DNA binding"/>
    <property type="evidence" value="ECO:0007669"/>
    <property type="project" value="InterPro"/>
</dbReference>
<accession>A0A1H1L670</accession>
<dbReference type="STRING" id="1392877.SAMN05216221_0025"/>
<sequence>MKRIDFYILPGSDPGERLTYACRLAAKAWREGHRIYLNCQDQAQAEALDERLWSFAQASFVPHQLAGDGADAPLLLAWGADAGGEQGLLINLASTVPAFFERFARIAEVVNQDPQTRDALRASYRFYRERGYAPQHLHL</sequence>
<dbReference type="OrthoDB" id="5297568at2"/>
<dbReference type="RefSeq" id="WP_090347036.1">
    <property type="nucleotide sequence ID" value="NZ_LT629751.1"/>
</dbReference>
<name>A0A1H1L670_9PSED</name>